<dbReference type="InterPro" id="IPR010505">
    <property type="entry name" value="MoaA_twitch"/>
</dbReference>
<evidence type="ECO:0000256" key="1">
    <source>
        <dbReference type="ARBA" id="ARBA00012167"/>
    </source>
</evidence>
<comment type="caution">
    <text evidence="14">The sequence shown here is derived from an EMBL/GenBank/DDBJ whole genome shotgun (WGS) entry which is preliminary data.</text>
</comment>
<dbReference type="CDD" id="cd01335">
    <property type="entry name" value="Radical_SAM"/>
    <property type="match status" value="1"/>
</dbReference>
<dbReference type="GO" id="GO:0051539">
    <property type="term" value="F:4 iron, 4 sulfur cluster binding"/>
    <property type="evidence" value="ECO:0007669"/>
    <property type="project" value="UniProtKB-UniRule"/>
</dbReference>
<dbReference type="SUPFAM" id="SSF102114">
    <property type="entry name" value="Radical SAM enzymes"/>
    <property type="match status" value="1"/>
</dbReference>
<feature type="binding site" evidence="12">
    <location>
        <position position="13"/>
    </location>
    <ligand>
        <name>GTP</name>
        <dbReference type="ChEBI" id="CHEBI:37565"/>
    </ligand>
</feature>
<dbReference type="InterPro" id="IPR058240">
    <property type="entry name" value="rSAM_sf"/>
</dbReference>
<organism evidence="14 15">
    <name type="scientific">Enterococcus rivorum</name>
    <dbReference type="NCBI Taxonomy" id="762845"/>
    <lineage>
        <taxon>Bacteria</taxon>
        <taxon>Bacillati</taxon>
        <taxon>Bacillota</taxon>
        <taxon>Bacilli</taxon>
        <taxon>Lactobacillales</taxon>
        <taxon>Enterococcaceae</taxon>
        <taxon>Enterococcus</taxon>
    </lineage>
</organism>
<dbReference type="Pfam" id="PF06463">
    <property type="entry name" value="Mob_synth_C"/>
    <property type="match status" value="1"/>
</dbReference>
<protein>
    <recommendedName>
        <fullName evidence="1 12">GTP 3',8-cyclase</fullName>
        <ecNumber evidence="1 12">4.1.99.22</ecNumber>
    </recommendedName>
    <alternativeName>
        <fullName evidence="12">Molybdenum cofactor biosynthesis protein A</fullName>
    </alternativeName>
</protein>
<dbReference type="GO" id="GO:0005525">
    <property type="term" value="F:GTP binding"/>
    <property type="evidence" value="ECO:0007669"/>
    <property type="project" value="UniProtKB-UniRule"/>
</dbReference>
<gene>
    <name evidence="12" type="primary">moaA</name>
    <name evidence="14" type="ORF">BCR26_15580</name>
</gene>
<evidence type="ECO:0000256" key="5">
    <source>
        <dbReference type="ARBA" id="ARBA00022741"/>
    </source>
</evidence>
<dbReference type="InterPro" id="IPR040064">
    <property type="entry name" value="MoaA-like"/>
</dbReference>
<evidence type="ECO:0000256" key="12">
    <source>
        <dbReference type="HAMAP-Rule" id="MF_01225"/>
    </source>
</evidence>
<comment type="function">
    <text evidence="12">Catalyzes the cyclization of GTP to (8S)-3',8-cyclo-7,8-dihydroguanosine 5'-triphosphate.</text>
</comment>
<evidence type="ECO:0000256" key="8">
    <source>
        <dbReference type="ARBA" id="ARBA00023134"/>
    </source>
</evidence>
<feature type="binding site" evidence="12">
    <location>
        <position position="251"/>
    </location>
    <ligand>
        <name>[4Fe-4S] cluster</name>
        <dbReference type="ChEBI" id="CHEBI:49883"/>
        <label>2</label>
        <note>4Fe-4S-substrate</note>
    </ligand>
</feature>
<feature type="binding site" evidence="12">
    <location>
        <position position="268"/>
    </location>
    <ligand>
        <name>[4Fe-4S] cluster</name>
        <dbReference type="ChEBI" id="CHEBI:49883"/>
        <label>2</label>
        <note>4Fe-4S-substrate</note>
    </ligand>
</feature>
<feature type="domain" description="Radical SAM core" evidence="13">
    <location>
        <begin position="4"/>
        <end position="227"/>
    </location>
</feature>
<comment type="caution">
    <text evidence="12">Lacks conserved residue(s) required for the propagation of feature annotation.</text>
</comment>
<evidence type="ECO:0000256" key="4">
    <source>
        <dbReference type="ARBA" id="ARBA00022723"/>
    </source>
</evidence>
<dbReference type="InterPro" id="IPR007197">
    <property type="entry name" value="rSAM"/>
</dbReference>
<evidence type="ECO:0000256" key="10">
    <source>
        <dbReference type="ARBA" id="ARBA00023239"/>
    </source>
</evidence>
<feature type="binding site" evidence="12">
    <location>
        <position position="254"/>
    </location>
    <ligand>
        <name>[4Fe-4S] cluster</name>
        <dbReference type="ChEBI" id="CHEBI:49883"/>
        <label>2</label>
        <note>4Fe-4S-substrate</note>
    </ligand>
</feature>
<keyword evidence="7 12" id="KW-0411">Iron-sulfur</keyword>
<comment type="pathway">
    <text evidence="12">Cofactor biosynthesis; molybdopterin biosynthesis.</text>
</comment>
<dbReference type="InterPro" id="IPR000385">
    <property type="entry name" value="MoaA_NifB_PqqE_Fe-S-bd_CS"/>
</dbReference>
<dbReference type="AlphaFoldDB" id="A0A1E5KV39"/>
<feature type="binding site" evidence="12">
    <location>
        <begin position="256"/>
        <end position="258"/>
    </location>
    <ligand>
        <name>GTP</name>
        <dbReference type="ChEBI" id="CHEBI:37565"/>
    </ligand>
</feature>
<accession>A0A1E5KV39</accession>
<comment type="subunit">
    <text evidence="12">Monomer and homodimer.</text>
</comment>
<dbReference type="GO" id="GO:1904047">
    <property type="term" value="F:S-adenosyl-L-methionine binding"/>
    <property type="evidence" value="ECO:0007669"/>
    <property type="project" value="UniProtKB-UniRule"/>
</dbReference>
<dbReference type="Pfam" id="PF04055">
    <property type="entry name" value="Radical_SAM"/>
    <property type="match status" value="1"/>
</dbReference>
<feature type="binding site" evidence="12">
    <location>
        <position position="155"/>
    </location>
    <ligand>
        <name>GTP</name>
        <dbReference type="ChEBI" id="CHEBI:37565"/>
    </ligand>
</feature>
<feature type="binding site" evidence="12">
    <location>
        <position position="24"/>
    </location>
    <ligand>
        <name>[4Fe-4S] cluster</name>
        <dbReference type="ChEBI" id="CHEBI:49883"/>
        <label>1</label>
        <note>4Fe-4S-S-AdoMet</note>
    </ligand>
</feature>
<dbReference type="SMART" id="SM00729">
    <property type="entry name" value="Elp3"/>
    <property type="match status" value="1"/>
</dbReference>
<keyword evidence="5 12" id="KW-0547">Nucleotide-binding</keyword>
<feature type="binding site" evidence="12">
    <location>
        <position position="26"/>
    </location>
    <ligand>
        <name>S-adenosyl-L-methionine</name>
        <dbReference type="ChEBI" id="CHEBI:59789"/>
    </ligand>
</feature>
<dbReference type="PANTHER" id="PTHR22960">
    <property type="entry name" value="MOLYBDOPTERIN COFACTOR SYNTHESIS PROTEIN A"/>
    <property type="match status" value="1"/>
</dbReference>
<dbReference type="STRING" id="762845.BCR26_15580"/>
<dbReference type="InterPro" id="IPR013483">
    <property type="entry name" value="MoaA"/>
</dbReference>
<evidence type="ECO:0000256" key="11">
    <source>
        <dbReference type="ARBA" id="ARBA00048697"/>
    </source>
</evidence>
<evidence type="ECO:0000256" key="2">
    <source>
        <dbReference type="ARBA" id="ARBA00022485"/>
    </source>
</evidence>
<dbReference type="RefSeq" id="WP_069699294.1">
    <property type="nucleotide sequence ID" value="NZ_JAGGMA010000041.1"/>
</dbReference>
<keyword evidence="3 12" id="KW-0949">S-adenosyl-L-methionine</keyword>
<reference evidence="14 15" key="1">
    <citation type="submission" date="2016-09" db="EMBL/GenBank/DDBJ databases">
        <authorList>
            <person name="Capua I."/>
            <person name="De Benedictis P."/>
            <person name="Joannis T."/>
            <person name="Lombin L.H."/>
            <person name="Cattoli G."/>
        </authorList>
    </citation>
    <scope>NUCLEOTIDE SEQUENCE [LARGE SCALE GENOMIC DNA]</scope>
    <source>
        <strain evidence="14 15">LMG 25899</strain>
    </source>
</reference>
<evidence type="ECO:0000256" key="6">
    <source>
        <dbReference type="ARBA" id="ARBA00023004"/>
    </source>
</evidence>
<evidence type="ECO:0000259" key="13">
    <source>
        <dbReference type="PROSITE" id="PS51918"/>
    </source>
</evidence>
<dbReference type="PROSITE" id="PS51918">
    <property type="entry name" value="RADICAL_SAM"/>
    <property type="match status" value="1"/>
</dbReference>
<dbReference type="SFLD" id="SFLDG01386">
    <property type="entry name" value="main_SPASM_domain-containing"/>
    <property type="match status" value="1"/>
</dbReference>
<dbReference type="SFLD" id="SFLDG01067">
    <property type="entry name" value="SPASM/twitch_domain_containing"/>
    <property type="match status" value="1"/>
</dbReference>
<dbReference type="PROSITE" id="PS01305">
    <property type="entry name" value="MOAA_NIFB_PQQE"/>
    <property type="match status" value="1"/>
</dbReference>
<comment type="catalytic activity">
    <reaction evidence="11 12">
        <text>GTP + AH2 + S-adenosyl-L-methionine = (8S)-3',8-cyclo-7,8-dihydroguanosine 5'-triphosphate + 5'-deoxyadenosine + L-methionine + A + H(+)</text>
        <dbReference type="Rhea" id="RHEA:49576"/>
        <dbReference type="ChEBI" id="CHEBI:13193"/>
        <dbReference type="ChEBI" id="CHEBI:15378"/>
        <dbReference type="ChEBI" id="CHEBI:17319"/>
        <dbReference type="ChEBI" id="CHEBI:17499"/>
        <dbReference type="ChEBI" id="CHEBI:37565"/>
        <dbReference type="ChEBI" id="CHEBI:57844"/>
        <dbReference type="ChEBI" id="CHEBI:59789"/>
        <dbReference type="ChEBI" id="CHEBI:131766"/>
        <dbReference type="EC" id="4.1.99.22"/>
    </reaction>
</comment>
<feature type="binding site" evidence="12">
    <location>
        <position position="94"/>
    </location>
    <ligand>
        <name>GTP</name>
        <dbReference type="ChEBI" id="CHEBI:37565"/>
    </ligand>
</feature>
<name>A0A1E5KV39_9ENTE</name>
<evidence type="ECO:0000256" key="7">
    <source>
        <dbReference type="ARBA" id="ARBA00023014"/>
    </source>
</evidence>
<dbReference type="InterPro" id="IPR050105">
    <property type="entry name" value="MoCo_biosynth_MoaA/MoaC"/>
</dbReference>
<comment type="similarity">
    <text evidence="12">Belongs to the radical SAM superfamily. MoaA family.</text>
</comment>
<sequence length="323" mass="36276">MKDSFNREIDYVRLSVTDRCDLRCTYCMPASGMCFLKKDELLDYDEIMFLIENLAQQGIKKVKITGGEPLTRRDTVELIDAIKKIKGIEKVTLTTNGIQLTKYANALKAAKLDGINLSIDTLDPEEFRVLTRVGEIQRVLDGLKAAIDAGLSNIKINTVAREELTEAEIEKITSFAKDYPIHIRFIELMPIGLGKGCPGKTQEEVMDILAKKYGDLIPYQGKLGNGPARYFSLPNFQGKIGFISALGHCFCDDCDRIRVTANGFLKTCLHMDEGCDLKQALQEKNKELLLKQIALAVQKKPEKHHFLEDQDQGDHRFMSQIGG</sequence>
<evidence type="ECO:0000256" key="3">
    <source>
        <dbReference type="ARBA" id="ARBA00022691"/>
    </source>
</evidence>
<dbReference type="GO" id="GO:0046872">
    <property type="term" value="F:metal ion binding"/>
    <property type="evidence" value="ECO:0007669"/>
    <property type="project" value="UniProtKB-KW"/>
</dbReference>
<keyword evidence="6 12" id="KW-0408">Iron</keyword>
<feature type="binding site" evidence="12">
    <location>
        <position position="189"/>
    </location>
    <ligand>
        <name>S-adenosyl-L-methionine</name>
        <dbReference type="ChEBI" id="CHEBI:59789"/>
    </ligand>
</feature>
<feature type="binding site" evidence="12">
    <location>
        <position position="27"/>
    </location>
    <ligand>
        <name>[4Fe-4S] cluster</name>
        <dbReference type="ChEBI" id="CHEBI:49883"/>
        <label>1</label>
        <note>4Fe-4S-S-AdoMet</note>
    </ligand>
</feature>
<dbReference type="Gene3D" id="3.20.20.70">
    <property type="entry name" value="Aldolase class I"/>
    <property type="match status" value="1"/>
</dbReference>
<dbReference type="GO" id="GO:0061799">
    <property type="term" value="F:cyclic pyranopterin monophosphate synthase activity"/>
    <property type="evidence" value="ECO:0007669"/>
    <property type="project" value="TreeGrafter"/>
</dbReference>
<dbReference type="GO" id="GO:0006777">
    <property type="term" value="P:Mo-molybdopterin cofactor biosynthetic process"/>
    <property type="evidence" value="ECO:0007669"/>
    <property type="project" value="UniProtKB-UniRule"/>
</dbReference>
<dbReference type="SFLD" id="SFLDG01383">
    <property type="entry name" value="cyclic_pyranopterin_phosphate"/>
    <property type="match status" value="1"/>
</dbReference>
<evidence type="ECO:0000313" key="14">
    <source>
        <dbReference type="EMBL" id="OEH81734.1"/>
    </source>
</evidence>
<keyword evidence="4 12" id="KW-0479">Metal-binding</keyword>
<dbReference type="HAMAP" id="MF_01225_B">
    <property type="entry name" value="MoaA_B"/>
    <property type="match status" value="1"/>
</dbReference>
<dbReference type="InterPro" id="IPR013785">
    <property type="entry name" value="Aldolase_TIM"/>
</dbReference>
<dbReference type="EMBL" id="MIEK01000036">
    <property type="protein sequence ID" value="OEH81734.1"/>
    <property type="molecule type" value="Genomic_DNA"/>
</dbReference>
<evidence type="ECO:0000313" key="15">
    <source>
        <dbReference type="Proteomes" id="UP000095256"/>
    </source>
</evidence>
<dbReference type="NCBIfam" id="TIGR02666">
    <property type="entry name" value="moaA"/>
    <property type="match status" value="1"/>
</dbReference>
<dbReference type="CDD" id="cd21117">
    <property type="entry name" value="Twitch_MoaA"/>
    <property type="match status" value="1"/>
</dbReference>
<dbReference type="PANTHER" id="PTHR22960:SF0">
    <property type="entry name" value="MOLYBDENUM COFACTOR BIOSYNTHESIS PROTEIN 1"/>
    <property type="match status" value="1"/>
</dbReference>
<comment type="cofactor">
    <cofactor evidence="12">
        <name>[4Fe-4S] cluster</name>
        <dbReference type="ChEBI" id="CHEBI:49883"/>
    </cofactor>
    <text evidence="12">Binds 2 [4Fe-4S] clusters. Binds 1 [4Fe-4S] cluster coordinated with 3 cysteines and an exchangeable S-adenosyl-L-methionine and 1 [4Fe-4S] cluster coordinated with 3 cysteines and the GTP-derived substrate.</text>
</comment>
<dbReference type="UniPathway" id="UPA00344"/>
<feature type="binding site" evidence="12">
    <location>
        <position position="118"/>
    </location>
    <ligand>
        <name>S-adenosyl-L-methionine</name>
        <dbReference type="ChEBI" id="CHEBI:59789"/>
    </ligand>
</feature>
<dbReference type="OrthoDB" id="9763993at2"/>
<evidence type="ECO:0000256" key="9">
    <source>
        <dbReference type="ARBA" id="ARBA00023150"/>
    </source>
</evidence>
<feature type="binding site" evidence="12">
    <location>
        <position position="67"/>
    </location>
    <ligand>
        <name>S-adenosyl-L-methionine</name>
        <dbReference type="ChEBI" id="CHEBI:59789"/>
    </ligand>
</feature>
<keyword evidence="15" id="KW-1185">Reference proteome</keyword>
<dbReference type="EC" id="4.1.99.22" evidence="1 12"/>
<dbReference type="SFLD" id="SFLDS00029">
    <property type="entry name" value="Radical_SAM"/>
    <property type="match status" value="1"/>
</dbReference>
<keyword evidence="8 12" id="KW-0342">GTP-binding</keyword>
<keyword evidence="2 12" id="KW-0004">4Fe-4S</keyword>
<keyword evidence="10 12" id="KW-0456">Lyase</keyword>
<dbReference type="InterPro" id="IPR006638">
    <property type="entry name" value="Elp3/MiaA/NifB-like_rSAM"/>
</dbReference>
<keyword evidence="9 12" id="KW-0501">Molybdenum cofactor biosynthesis</keyword>
<feature type="binding site" evidence="12">
    <location>
        <position position="20"/>
    </location>
    <ligand>
        <name>[4Fe-4S] cluster</name>
        <dbReference type="ChEBI" id="CHEBI:49883"/>
        <label>1</label>
        <note>4Fe-4S-S-AdoMet</note>
    </ligand>
</feature>
<dbReference type="Proteomes" id="UP000095256">
    <property type="component" value="Unassembled WGS sequence"/>
</dbReference>
<proteinExistence type="inferred from homology"/>
<dbReference type="GO" id="GO:0061798">
    <property type="term" value="F:GTP 3',8'-cyclase activity"/>
    <property type="evidence" value="ECO:0007669"/>
    <property type="project" value="UniProtKB-UniRule"/>
</dbReference>